<reference evidence="1" key="1">
    <citation type="submission" date="2023-01" db="EMBL/GenBank/DDBJ databases">
        <title>Genome assembly of the deep-sea coral Lophelia pertusa.</title>
        <authorList>
            <person name="Herrera S."/>
            <person name="Cordes E."/>
        </authorList>
    </citation>
    <scope>NUCLEOTIDE SEQUENCE</scope>
    <source>
        <strain evidence="1">USNM1676648</strain>
        <tissue evidence="1">Polyp</tissue>
    </source>
</reference>
<keyword evidence="2" id="KW-1185">Reference proteome</keyword>
<evidence type="ECO:0000313" key="1">
    <source>
        <dbReference type="EMBL" id="KAJ7373442.1"/>
    </source>
</evidence>
<dbReference type="OrthoDB" id="8927528at2759"/>
<protein>
    <submittedName>
        <fullName evidence="1">Uncharacterized protein</fullName>
    </submittedName>
</protein>
<name>A0A9W9Z1I1_9CNID</name>
<sequence length="189" mass="21806">MSVLPRFVVQRSKKRSTEKETSRYTEQFDVLKSKLLQFAAIGVNGHLKSATELLCQVQERVFDFFLSCDFTEDRMPTQNELFDNLDVKEQEYINKMRCYVDDNCSKFAKIVEKAISHNRVKIETEATQMQFDSIKIGNVVGRNEVVEQCRRQIKDMVLFQGYGHLAGQSTKRNLCNHRKSAPISGKGVQ</sequence>
<proteinExistence type="predicted"/>
<dbReference type="AlphaFoldDB" id="A0A9W9Z1I1"/>
<comment type="caution">
    <text evidence="1">The sequence shown here is derived from an EMBL/GenBank/DDBJ whole genome shotgun (WGS) entry which is preliminary data.</text>
</comment>
<dbReference type="Proteomes" id="UP001163046">
    <property type="component" value="Unassembled WGS sequence"/>
</dbReference>
<evidence type="ECO:0000313" key="2">
    <source>
        <dbReference type="Proteomes" id="UP001163046"/>
    </source>
</evidence>
<accession>A0A9W9Z1I1</accession>
<dbReference type="EMBL" id="MU826831">
    <property type="protein sequence ID" value="KAJ7373442.1"/>
    <property type="molecule type" value="Genomic_DNA"/>
</dbReference>
<organism evidence="1 2">
    <name type="scientific">Desmophyllum pertusum</name>
    <dbReference type="NCBI Taxonomy" id="174260"/>
    <lineage>
        <taxon>Eukaryota</taxon>
        <taxon>Metazoa</taxon>
        <taxon>Cnidaria</taxon>
        <taxon>Anthozoa</taxon>
        <taxon>Hexacorallia</taxon>
        <taxon>Scleractinia</taxon>
        <taxon>Caryophylliina</taxon>
        <taxon>Caryophylliidae</taxon>
        <taxon>Desmophyllum</taxon>
    </lineage>
</organism>
<gene>
    <name evidence="1" type="ORF">OS493_013037</name>
</gene>